<evidence type="ECO:0000313" key="2">
    <source>
        <dbReference type="EMBL" id="RJF86177.1"/>
    </source>
</evidence>
<organism evidence="2 3">
    <name type="scientific">Sphingomonas cavernae</name>
    <dbReference type="NCBI Taxonomy" id="2320861"/>
    <lineage>
        <taxon>Bacteria</taxon>
        <taxon>Pseudomonadati</taxon>
        <taxon>Pseudomonadota</taxon>
        <taxon>Alphaproteobacteria</taxon>
        <taxon>Sphingomonadales</taxon>
        <taxon>Sphingomonadaceae</taxon>
        <taxon>Sphingomonas</taxon>
    </lineage>
</organism>
<comment type="caution">
    <text evidence="2">The sequence shown here is derived from an EMBL/GenBank/DDBJ whole genome shotgun (WGS) entry which is preliminary data.</text>
</comment>
<evidence type="ECO:0000313" key="3">
    <source>
        <dbReference type="Proteomes" id="UP000286100"/>
    </source>
</evidence>
<proteinExistence type="predicted"/>
<reference evidence="2 3" key="1">
    <citation type="submission" date="2018-09" db="EMBL/GenBank/DDBJ databases">
        <authorList>
            <person name="Zhu H."/>
        </authorList>
    </citation>
    <scope>NUCLEOTIDE SEQUENCE [LARGE SCALE GENOMIC DNA]</scope>
    <source>
        <strain evidence="2 3">K2R01-6</strain>
    </source>
</reference>
<sequence>MVIALSSAGIGLLAGWLFVRRRNADAQPLDGHAAAFSPGETEPEAHAQVRNAGPAAMRDGASRAWHEVDEASDESFPASDPPSFNPGTG</sequence>
<keyword evidence="3" id="KW-1185">Reference proteome</keyword>
<dbReference type="OrthoDB" id="7873635at2"/>
<gene>
    <name evidence="2" type="ORF">D3876_17550</name>
</gene>
<dbReference type="Proteomes" id="UP000286100">
    <property type="component" value="Unassembled WGS sequence"/>
</dbReference>
<dbReference type="EMBL" id="QYUM01000004">
    <property type="protein sequence ID" value="RJF86177.1"/>
    <property type="molecule type" value="Genomic_DNA"/>
</dbReference>
<accession>A0A418W846</accession>
<protein>
    <submittedName>
        <fullName evidence="2">Uncharacterized protein</fullName>
    </submittedName>
</protein>
<feature type="compositionally biased region" description="Basic and acidic residues" evidence="1">
    <location>
        <begin position="60"/>
        <end position="69"/>
    </location>
</feature>
<feature type="compositionally biased region" description="Pro residues" evidence="1">
    <location>
        <begin position="79"/>
        <end position="89"/>
    </location>
</feature>
<feature type="region of interest" description="Disordered" evidence="1">
    <location>
        <begin position="36"/>
        <end position="89"/>
    </location>
</feature>
<evidence type="ECO:0000256" key="1">
    <source>
        <dbReference type="SAM" id="MobiDB-lite"/>
    </source>
</evidence>
<name>A0A418W846_9SPHN</name>
<dbReference type="AlphaFoldDB" id="A0A418W846"/>